<feature type="domain" description="PAS" evidence="1">
    <location>
        <begin position="174"/>
        <end position="211"/>
    </location>
</feature>
<dbReference type="InterPro" id="IPR000160">
    <property type="entry name" value="GGDEF_dom"/>
</dbReference>
<dbReference type="EMBL" id="CADCUA010000114">
    <property type="protein sequence ID" value="CAA9305807.1"/>
    <property type="molecule type" value="Genomic_DNA"/>
</dbReference>
<dbReference type="SUPFAM" id="SSF55785">
    <property type="entry name" value="PYP-like sensor domain (PAS domain)"/>
    <property type="match status" value="3"/>
</dbReference>
<sequence>MNPSMPLRSSHALRGRAEPALAALRAALLDDALAASTRDALDRTRDTLEALCKDATSLHDRHQALFDAIPDPITLLDEQGRLLDLNRAALQAYGWSRDEVIGQPVDVLSPDLAREHKGPAWDAIERGESYVIDTINVHADGTRRPVEVHAAGFEHDGVRYIVTVTRDLTGRRNAELRYRELMETIDKGVIVRDADGRMVYANAAAMRMFDLDANRPLDGALGHDRWLVIDENGRELAQDEMPAVRARSGVVVSSTVLGFYQREQRRLIWVSVTAVPQFVTGTDHVEQVLTLFTDVTELKRDSSLFDRAQSLAHIGGWEWEPGHDRLYLTDEAQRILGHTPAPRTMDQLLARLRDGDRRRLRIALDVALAEGRHIELEIGCFRDDGRSVWMRFIGEVDANKPLQARLSGTLQDITERRQQEETRAVQARNDTLTHVLNRDAALFELQARLEDPTQAALAVLYIDLDRFKLVNDVLGHAAGDRLLGSAARRIQRAVGSEGLIARFGGDEFLVICTTGDDPERPVRLAKAVLDVFGDSFRMEGEEFSITASIGIAEAPADGTVAQALIQNADVAMYDSKRRARNAWQRFTPELAEQQQARLQLENQLRRAIENHEFRLLYQPQVDLATGVLVGVEALIRWRNQELGEIRPDLFIGHAEMTGDIVGIGTWALREACRQMRHWRNAGVAVPRVAVNVSYRQFVGEGLVRNVRALLNEFGLDGASLELEVTERVLIEDVPETLRAFAELRDMGIALSIDDFGEGYSALNYLRRLPIHGLKLSQLFVRGVPDNQSDVAVCQAVAGIAKGLGLSTVAEGVESERQRVFLRDIGIDVGQGYLYAPALSADEIESRYGQVVETR</sequence>
<dbReference type="InterPro" id="IPR001633">
    <property type="entry name" value="EAL_dom"/>
</dbReference>
<dbReference type="PROSITE" id="PS50883">
    <property type="entry name" value="EAL"/>
    <property type="match status" value="1"/>
</dbReference>
<dbReference type="Pfam" id="PF00989">
    <property type="entry name" value="PAS"/>
    <property type="match status" value="1"/>
</dbReference>
<organism evidence="4">
    <name type="scientific">uncultured Lysobacter sp</name>
    <dbReference type="NCBI Taxonomy" id="271060"/>
    <lineage>
        <taxon>Bacteria</taxon>
        <taxon>Pseudomonadati</taxon>
        <taxon>Pseudomonadota</taxon>
        <taxon>Gammaproteobacteria</taxon>
        <taxon>Lysobacterales</taxon>
        <taxon>Lysobacteraceae</taxon>
        <taxon>Lysobacter</taxon>
        <taxon>environmental samples</taxon>
    </lineage>
</organism>
<dbReference type="NCBIfam" id="TIGR00229">
    <property type="entry name" value="sensory_box"/>
    <property type="match status" value="2"/>
</dbReference>
<evidence type="ECO:0000259" key="2">
    <source>
        <dbReference type="PROSITE" id="PS50883"/>
    </source>
</evidence>
<dbReference type="PROSITE" id="PS50887">
    <property type="entry name" value="GGDEF"/>
    <property type="match status" value="1"/>
</dbReference>
<dbReference type="PANTHER" id="PTHR44757:SF2">
    <property type="entry name" value="BIOFILM ARCHITECTURE MAINTENANCE PROTEIN MBAA"/>
    <property type="match status" value="1"/>
</dbReference>
<dbReference type="Pfam" id="PF00990">
    <property type="entry name" value="GGDEF"/>
    <property type="match status" value="1"/>
</dbReference>
<reference evidence="4" key="1">
    <citation type="submission" date="2020-02" db="EMBL/GenBank/DDBJ databases">
        <authorList>
            <person name="Meier V. D."/>
        </authorList>
    </citation>
    <scope>NUCLEOTIDE SEQUENCE</scope>
    <source>
        <strain evidence="4">AVDCRST_MAG71</strain>
    </source>
</reference>
<name>A0A6J4KH14_9GAMM</name>
<dbReference type="Gene3D" id="3.30.450.20">
    <property type="entry name" value="PAS domain"/>
    <property type="match status" value="3"/>
</dbReference>
<evidence type="ECO:0000259" key="3">
    <source>
        <dbReference type="PROSITE" id="PS50887"/>
    </source>
</evidence>
<dbReference type="Gene3D" id="3.20.20.450">
    <property type="entry name" value="EAL domain"/>
    <property type="match status" value="1"/>
</dbReference>
<dbReference type="InterPro" id="IPR035919">
    <property type="entry name" value="EAL_sf"/>
</dbReference>
<feature type="domain" description="EAL" evidence="2">
    <location>
        <begin position="597"/>
        <end position="851"/>
    </location>
</feature>
<dbReference type="InterPro" id="IPR013656">
    <property type="entry name" value="PAS_4"/>
</dbReference>
<dbReference type="InterPro" id="IPR035965">
    <property type="entry name" value="PAS-like_dom_sf"/>
</dbReference>
<evidence type="ECO:0000313" key="4">
    <source>
        <dbReference type="EMBL" id="CAA9305807.1"/>
    </source>
</evidence>
<dbReference type="Gene3D" id="3.30.70.270">
    <property type="match status" value="1"/>
</dbReference>
<dbReference type="CDD" id="cd01949">
    <property type="entry name" value="GGDEF"/>
    <property type="match status" value="1"/>
</dbReference>
<dbReference type="PROSITE" id="PS50112">
    <property type="entry name" value="PAS"/>
    <property type="match status" value="2"/>
</dbReference>
<dbReference type="InterPro" id="IPR052155">
    <property type="entry name" value="Biofilm_reg_signaling"/>
</dbReference>
<evidence type="ECO:0000259" key="1">
    <source>
        <dbReference type="PROSITE" id="PS50112"/>
    </source>
</evidence>
<dbReference type="SUPFAM" id="SSF141868">
    <property type="entry name" value="EAL domain-like"/>
    <property type="match status" value="1"/>
</dbReference>
<dbReference type="PANTHER" id="PTHR44757">
    <property type="entry name" value="DIGUANYLATE CYCLASE DGCP"/>
    <property type="match status" value="1"/>
</dbReference>
<dbReference type="SMART" id="SM00267">
    <property type="entry name" value="GGDEF"/>
    <property type="match status" value="1"/>
</dbReference>
<proteinExistence type="predicted"/>
<gene>
    <name evidence="4" type="ORF">AVDCRST_MAG71-381</name>
</gene>
<dbReference type="SMART" id="SM00052">
    <property type="entry name" value="EAL"/>
    <property type="match status" value="1"/>
</dbReference>
<dbReference type="InterPro" id="IPR029787">
    <property type="entry name" value="Nucleotide_cyclase"/>
</dbReference>
<dbReference type="AlphaFoldDB" id="A0A6J4KH14"/>
<dbReference type="InterPro" id="IPR001610">
    <property type="entry name" value="PAC"/>
</dbReference>
<dbReference type="SMART" id="SM00086">
    <property type="entry name" value="PAC"/>
    <property type="match status" value="3"/>
</dbReference>
<dbReference type="NCBIfam" id="TIGR00254">
    <property type="entry name" value="GGDEF"/>
    <property type="match status" value="1"/>
</dbReference>
<feature type="domain" description="PAS" evidence="1">
    <location>
        <begin position="58"/>
        <end position="127"/>
    </location>
</feature>
<dbReference type="CDD" id="cd00130">
    <property type="entry name" value="PAS"/>
    <property type="match status" value="2"/>
</dbReference>
<protein>
    <submittedName>
        <fullName evidence="4">Diguanylate cyclase/phosphodiesterase (GGDEF &amp; EAL domains) with PAS/PAC sensor(S)</fullName>
    </submittedName>
</protein>
<dbReference type="Pfam" id="PF00563">
    <property type="entry name" value="EAL"/>
    <property type="match status" value="1"/>
</dbReference>
<dbReference type="GO" id="GO:0006355">
    <property type="term" value="P:regulation of DNA-templated transcription"/>
    <property type="evidence" value="ECO:0007669"/>
    <property type="project" value="InterPro"/>
</dbReference>
<dbReference type="InterPro" id="IPR043128">
    <property type="entry name" value="Rev_trsase/Diguanyl_cyclase"/>
</dbReference>
<dbReference type="InterPro" id="IPR000014">
    <property type="entry name" value="PAS"/>
</dbReference>
<dbReference type="SMART" id="SM00091">
    <property type="entry name" value="PAS"/>
    <property type="match status" value="2"/>
</dbReference>
<accession>A0A6J4KH14</accession>
<dbReference type="InterPro" id="IPR013767">
    <property type="entry name" value="PAS_fold"/>
</dbReference>
<dbReference type="CDD" id="cd01948">
    <property type="entry name" value="EAL"/>
    <property type="match status" value="1"/>
</dbReference>
<feature type="domain" description="GGDEF" evidence="3">
    <location>
        <begin position="455"/>
        <end position="588"/>
    </location>
</feature>
<dbReference type="SUPFAM" id="SSF55073">
    <property type="entry name" value="Nucleotide cyclase"/>
    <property type="match status" value="1"/>
</dbReference>
<dbReference type="Pfam" id="PF08448">
    <property type="entry name" value="PAS_4"/>
    <property type="match status" value="1"/>
</dbReference>